<evidence type="ECO:0000313" key="8">
    <source>
        <dbReference type="EMBL" id="CAG9793300.1"/>
    </source>
</evidence>
<dbReference type="InterPro" id="IPR015421">
    <property type="entry name" value="PyrdxlP-dep_Trfase_major"/>
</dbReference>
<evidence type="ECO:0000256" key="2">
    <source>
        <dbReference type="ARBA" id="ARBA00009533"/>
    </source>
</evidence>
<sequence>MNGNGHTFLSKVLKIVEEQQSEVTPLIQFKHPEELEAILDLDVTKAVSDAELERCVRQVLQYSVNTSKAIFRNQLYGGTDPYGLSGAWIAEAFNTSQYTFEVAPAFTLIELKMLQHILKLFGILEGDGIFTPGGSISLLYAVVAARFKAYPGVKSQGMRNLPEMLLFTSEDSHYSIKKAAHWLGFGTESVRIIKTNNQGQMSVKELCSAIQRERDLGRIPLMVNATAGTTVFGAIDDLEAIAEICQKFGVWMHVDACWGGSLMLSSNQRSKLKGIERADSISWNPHKMTGAPLQCSVFMVRMRGLLHECNSASAQYLFQQDKFYDVRYDTGDKSVQCGRKIDAFKLWMMWKARGDAGLSKLTDHTMNIASFCQNAISEKPGFRLVTGVMQCPNVCFWYIPTFMRERQEDEQWWELMHKITPKIKELLTLSSQLMVAYTPVRHYKNFFRLAFTFHPVIQESQVLDMLLAIEECGEKVTLQML</sequence>
<proteinExistence type="inferred from homology"/>
<evidence type="ECO:0000256" key="4">
    <source>
        <dbReference type="ARBA" id="ARBA00022898"/>
    </source>
</evidence>
<dbReference type="PANTHER" id="PTHR45677:SF8">
    <property type="entry name" value="CYSTEINE SULFINIC ACID DECARBOXYLASE"/>
    <property type="match status" value="1"/>
</dbReference>
<dbReference type="GO" id="GO:0005737">
    <property type="term" value="C:cytoplasm"/>
    <property type="evidence" value="ECO:0007669"/>
    <property type="project" value="TreeGrafter"/>
</dbReference>
<feature type="modified residue" description="N6-(pyridoxal phosphate)lysine" evidence="6">
    <location>
        <position position="287"/>
    </location>
</feature>
<dbReference type="PANTHER" id="PTHR45677">
    <property type="entry name" value="GLUTAMATE DECARBOXYLASE-RELATED"/>
    <property type="match status" value="1"/>
</dbReference>
<dbReference type="InterPro" id="IPR002129">
    <property type="entry name" value="PyrdxlP-dep_de-COase"/>
</dbReference>
<dbReference type="SUPFAM" id="SSF53383">
    <property type="entry name" value="PLP-dependent transferases"/>
    <property type="match status" value="1"/>
</dbReference>
<organism evidence="8 9">
    <name type="scientific">Diatraea saccharalis</name>
    <name type="common">sugarcane borer</name>
    <dbReference type="NCBI Taxonomy" id="40085"/>
    <lineage>
        <taxon>Eukaryota</taxon>
        <taxon>Metazoa</taxon>
        <taxon>Ecdysozoa</taxon>
        <taxon>Arthropoda</taxon>
        <taxon>Hexapoda</taxon>
        <taxon>Insecta</taxon>
        <taxon>Pterygota</taxon>
        <taxon>Neoptera</taxon>
        <taxon>Endopterygota</taxon>
        <taxon>Lepidoptera</taxon>
        <taxon>Glossata</taxon>
        <taxon>Ditrysia</taxon>
        <taxon>Pyraloidea</taxon>
        <taxon>Crambidae</taxon>
        <taxon>Crambinae</taxon>
        <taxon>Diatraea</taxon>
    </lineage>
</organism>
<dbReference type="AlphaFoldDB" id="A0A9N9WJG8"/>
<evidence type="ECO:0000256" key="5">
    <source>
        <dbReference type="ARBA" id="ARBA00023239"/>
    </source>
</evidence>
<comment type="similarity">
    <text evidence="2 7">Belongs to the group II decarboxylase family.</text>
</comment>
<dbReference type="Gene3D" id="3.90.1150.170">
    <property type="match status" value="1"/>
</dbReference>
<keyword evidence="4 6" id="KW-0663">Pyridoxal phosphate</keyword>
<dbReference type="GO" id="GO:0030170">
    <property type="term" value="F:pyridoxal phosphate binding"/>
    <property type="evidence" value="ECO:0007669"/>
    <property type="project" value="InterPro"/>
</dbReference>
<gene>
    <name evidence="8" type="ORF">DIATSA_LOCUS10760</name>
</gene>
<evidence type="ECO:0000256" key="1">
    <source>
        <dbReference type="ARBA" id="ARBA00001933"/>
    </source>
</evidence>
<reference evidence="8" key="2">
    <citation type="submission" date="2022-10" db="EMBL/GenBank/DDBJ databases">
        <authorList>
            <consortium name="ENA_rothamsted_submissions"/>
            <consortium name="culmorum"/>
            <person name="King R."/>
        </authorList>
    </citation>
    <scope>NUCLEOTIDE SEQUENCE</scope>
</reference>
<dbReference type="Pfam" id="PF00282">
    <property type="entry name" value="Pyridoxal_deC"/>
    <property type="match status" value="1"/>
</dbReference>
<reference evidence="8" key="1">
    <citation type="submission" date="2021-12" db="EMBL/GenBank/DDBJ databases">
        <authorList>
            <person name="King R."/>
        </authorList>
    </citation>
    <scope>NUCLEOTIDE SEQUENCE</scope>
</reference>
<evidence type="ECO:0000256" key="3">
    <source>
        <dbReference type="ARBA" id="ARBA00022793"/>
    </source>
</evidence>
<evidence type="ECO:0000256" key="7">
    <source>
        <dbReference type="RuleBase" id="RU000382"/>
    </source>
</evidence>
<protein>
    <submittedName>
        <fullName evidence="8">Uncharacterized protein</fullName>
    </submittedName>
</protein>
<accession>A0A9N9WJG8</accession>
<keyword evidence="5 7" id="KW-0456">Lyase</keyword>
<dbReference type="GO" id="GO:0019752">
    <property type="term" value="P:carboxylic acid metabolic process"/>
    <property type="evidence" value="ECO:0007669"/>
    <property type="project" value="InterPro"/>
</dbReference>
<dbReference type="InterPro" id="IPR015424">
    <property type="entry name" value="PyrdxlP-dep_Trfase"/>
</dbReference>
<keyword evidence="3" id="KW-0210">Decarboxylase</keyword>
<dbReference type="Proteomes" id="UP001153714">
    <property type="component" value="Chromosome 5"/>
</dbReference>
<keyword evidence="9" id="KW-1185">Reference proteome</keyword>
<name>A0A9N9WJG8_9NEOP</name>
<dbReference type="Gene3D" id="3.40.640.10">
    <property type="entry name" value="Type I PLP-dependent aspartate aminotransferase-like (Major domain)"/>
    <property type="match status" value="1"/>
</dbReference>
<dbReference type="EMBL" id="OU893336">
    <property type="protein sequence ID" value="CAG9793300.1"/>
    <property type="molecule type" value="Genomic_DNA"/>
</dbReference>
<evidence type="ECO:0000256" key="6">
    <source>
        <dbReference type="PIRSR" id="PIRSR602129-50"/>
    </source>
</evidence>
<evidence type="ECO:0000313" key="9">
    <source>
        <dbReference type="Proteomes" id="UP001153714"/>
    </source>
</evidence>
<dbReference type="GO" id="GO:0016831">
    <property type="term" value="F:carboxy-lyase activity"/>
    <property type="evidence" value="ECO:0007669"/>
    <property type="project" value="UniProtKB-KW"/>
</dbReference>
<dbReference type="OrthoDB" id="392571at2759"/>
<comment type="cofactor">
    <cofactor evidence="1 6 7">
        <name>pyridoxal 5'-phosphate</name>
        <dbReference type="ChEBI" id="CHEBI:597326"/>
    </cofactor>
</comment>